<keyword evidence="2" id="KW-0472">Membrane</keyword>
<feature type="region of interest" description="Disordered" evidence="1">
    <location>
        <begin position="44"/>
        <end position="81"/>
    </location>
</feature>
<feature type="region of interest" description="Disordered" evidence="1">
    <location>
        <begin position="1"/>
        <end position="26"/>
    </location>
</feature>
<dbReference type="AlphaFoldDB" id="A0A1D2ADV1"/>
<evidence type="ECO:0000313" key="3">
    <source>
        <dbReference type="EMBL" id="JAT77370.1"/>
    </source>
</evidence>
<accession>A0A1D2ADV1</accession>
<feature type="non-terminal residue" evidence="3">
    <location>
        <position position="1"/>
    </location>
</feature>
<gene>
    <name evidence="3" type="ORF">g.19385</name>
</gene>
<evidence type="ECO:0000256" key="2">
    <source>
        <dbReference type="SAM" id="Phobius"/>
    </source>
</evidence>
<feature type="region of interest" description="Disordered" evidence="1">
    <location>
        <begin position="124"/>
        <end position="156"/>
    </location>
</feature>
<sequence length="282" mass="28150">LSPTRPAPPLPYPQPSNSTPLPMPAGGLTLEGLHVLFSGTGSITNLSPVPEVPSPPPSPYESPPPPDAPPPPAPPSPWAKPVGGGGGGLSVAAIVAVSVGAVAGTAIVVVIALLVWDRRRREGKAQAAVTKSWSGRRAAGTGKSGPVTARPAPAAASSFKPGIKTWQELEADRLAALASDPSLAAAAAGLEEGGRGGSLRSLGKSLSSVLRIGVGGAPRAEAPTAEGTPAAHAPISTPEEELADEELARRQLFTMSSSDGGAAGPSGRARPSWSGKGSRRFA</sequence>
<reference evidence="3" key="1">
    <citation type="submission" date="2015-08" db="EMBL/GenBank/DDBJ databases">
        <authorList>
            <person name="Babu N.S."/>
            <person name="Beckwith C.J."/>
            <person name="Beseler K.G."/>
            <person name="Brison A."/>
            <person name="Carone J.V."/>
            <person name="Caskin T.P."/>
            <person name="Diamond M."/>
            <person name="Durham M.E."/>
            <person name="Foxe J.M."/>
            <person name="Go M."/>
            <person name="Henderson B.A."/>
            <person name="Jones I.B."/>
            <person name="McGettigan J.A."/>
            <person name="Micheletti S.J."/>
            <person name="Nasrallah M.E."/>
            <person name="Ortiz D."/>
            <person name="Piller C.R."/>
            <person name="Privatt S.R."/>
            <person name="Schneider S.L."/>
            <person name="Sharp S."/>
            <person name="Smith T.C."/>
            <person name="Stanton J.D."/>
            <person name="Ullery H.E."/>
            <person name="Wilson R.J."/>
            <person name="Serrano M.G."/>
            <person name="Buck G."/>
            <person name="Lee V."/>
            <person name="Wang Y."/>
            <person name="Carvalho R."/>
            <person name="Voegtly L."/>
            <person name="Shi R."/>
            <person name="Duckworth R."/>
            <person name="Johnson A."/>
            <person name="Loviza R."/>
            <person name="Walstead R."/>
            <person name="Shah Z."/>
            <person name="Kiflezghi M."/>
            <person name="Wade K."/>
            <person name="Ball S.L."/>
            <person name="Bradley K.W."/>
            <person name="Asai D.J."/>
            <person name="Bowman C.A."/>
            <person name="Russell D.A."/>
            <person name="Pope W.H."/>
            <person name="Jacobs-Sera D."/>
            <person name="Hendrix R.W."/>
            <person name="Hatfull G.F."/>
        </authorList>
    </citation>
    <scope>NUCLEOTIDE SEQUENCE</scope>
</reference>
<proteinExistence type="predicted"/>
<feature type="compositionally biased region" description="Pro residues" evidence="1">
    <location>
        <begin position="50"/>
        <end position="78"/>
    </location>
</feature>
<evidence type="ECO:0000256" key="1">
    <source>
        <dbReference type="SAM" id="MobiDB-lite"/>
    </source>
</evidence>
<keyword evidence="2" id="KW-0812">Transmembrane</keyword>
<dbReference type="EMBL" id="GDKF01001252">
    <property type="protein sequence ID" value="JAT77370.1"/>
    <property type="molecule type" value="Transcribed_RNA"/>
</dbReference>
<keyword evidence="2" id="KW-1133">Transmembrane helix</keyword>
<feature type="transmembrane region" description="Helical" evidence="2">
    <location>
        <begin position="91"/>
        <end position="116"/>
    </location>
</feature>
<organism evidence="3">
    <name type="scientific">Auxenochlorella protothecoides</name>
    <name type="common">Green microalga</name>
    <name type="synonym">Chlorella protothecoides</name>
    <dbReference type="NCBI Taxonomy" id="3075"/>
    <lineage>
        <taxon>Eukaryota</taxon>
        <taxon>Viridiplantae</taxon>
        <taxon>Chlorophyta</taxon>
        <taxon>core chlorophytes</taxon>
        <taxon>Trebouxiophyceae</taxon>
        <taxon>Chlorellales</taxon>
        <taxon>Chlorellaceae</taxon>
        <taxon>Auxenochlorella</taxon>
    </lineage>
</organism>
<feature type="compositionally biased region" description="Low complexity" evidence="1">
    <location>
        <begin position="217"/>
        <end position="234"/>
    </location>
</feature>
<feature type="compositionally biased region" description="Low complexity" evidence="1">
    <location>
        <begin position="256"/>
        <end position="272"/>
    </location>
</feature>
<feature type="region of interest" description="Disordered" evidence="1">
    <location>
        <begin position="217"/>
        <end position="282"/>
    </location>
</feature>
<feature type="compositionally biased region" description="Pro residues" evidence="1">
    <location>
        <begin position="1"/>
        <end position="14"/>
    </location>
</feature>
<name>A0A1D2ADV1_AUXPR</name>
<protein>
    <submittedName>
        <fullName evidence="3">Uncharacterized protein</fullName>
    </submittedName>
</protein>